<keyword evidence="4" id="KW-1185">Reference proteome</keyword>
<accession>A0A6G0ZJ59</accession>
<feature type="chain" id="PRO_5026120649" evidence="2">
    <location>
        <begin position="17"/>
        <end position="215"/>
    </location>
</feature>
<dbReference type="OrthoDB" id="10416865at2759"/>
<feature type="compositionally biased region" description="Gly residues" evidence="1">
    <location>
        <begin position="120"/>
        <end position="130"/>
    </location>
</feature>
<dbReference type="EMBL" id="VUJU01000348">
    <property type="protein sequence ID" value="KAF0771032.1"/>
    <property type="molecule type" value="Genomic_DNA"/>
</dbReference>
<evidence type="ECO:0000256" key="1">
    <source>
        <dbReference type="SAM" id="MobiDB-lite"/>
    </source>
</evidence>
<dbReference type="AlphaFoldDB" id="A0A6G0ZJ59"/>
<feature type="region of interest" description="Disordered" evidence="1">
    <location>
        <begin position="106"/>
        <end position="159"/>
    </location>
</feature>
<sequence length="215" mass="22201">MMIMASLLWLPSDTGQLISTVAARPAAAATTTMTIAVTTESTEDAMDAMDATTTKRKISGAAQFSVQMILPFSKSTIRYSYTEPSGSATSARTPFQTADVDQAHSMSVSPYGCGSTASEGGTGGRGGSGGQRKRKRLRWKTTTAGAAQTNTVMPLPGYPTNDRGRGMVFEAAAEQLDQLYTVSRVDASAGSTADDGEASGEGGTTDSAADGTAKR</sequence>
<evidence type="ECO:0000313" key="3">
    <source>
        <dbReference type="EMBL" id="KAF0771032.1"/>
    </source>
</evidence>
<feature type="signal peptide" evidence="2">
    <location>
        <begin position="1"/>
        <end position="16"/>
    </location>
</feature>
<evidence type="ECO:0000313" key="4">
    <source>
        <dbReference type="Proteomes" id="UP000478052"/>
    </source>
</evidence>
<feature type="region of interest" description="Disordered" evidence="1">
    <location>
        <begin position="187"/>
        <end position="215"/>
    </location>
</feature>
<dbReference type="Proteomes" id="UP000478052">
    <property type="component" value="Unassembled WGS sequence"/>
</dbReference>
<reference evidence="3 4" key="1">
    <citation type="submission" date="2019-08" db="EMBL/GenBank/DDBJ databases">
        <title>Whole genome of Aphis craccivora.</title>
        <authorList>
            <person name="Voronova N.V."/>
            <person name="Shulinski R.S."/>
            <person name="Bandarenka Y.V."/>
            <person name="Zhorov D.G."/>
            <person name="Warner D."/>
        </authorList>
    </citation>
    <scope>NUCLEOTIDE SEQUENCE [LARGE SCALE GENOMIC DNA]</scope>
    <source>
        <strain evidence="3">180601</strain>
        <tissue evidence="3">Whole Body</tissue>
    </source>
</reference>
<comment type="caution">
    <text evidence="3">The sequence shown here is derived from an EMBL/GenBank/DDBJ whole genome shotgun (WGS) entry which is preliminary data.</text>
</comment>
<name>A0A6G0ZJ59_APHCR</name>
<organism evidence="3 4">
    <name type="scientific">Aphis craccivora</name>
    <name type="common">Cowpea aphid</name>
    <dbReference type="NCBI Taxonomy" id="307492"/>
    <lineage>
        <taxon>Eukaryota</taxon>
        <taxon>Metazoa</taxon>
        <taxon>Ecdysozoa</taxon>
        <taxon>Arthropoda</taxon>
        <taxon>Hexapoda</taxon>
        <taxon>Insecta</taxon>
        <taxon>Pterygota</taxon>
        <taxon>Neoptera</taxon>
        <taxon>Paraneoptera</taxon>
        <taxon>Hemiptera</taxon>
        <taxon>Sternorrhyncha</taxon>
        <taxon>Aphidomorpha</taxon>
        <taxon>Aphidoidea</taxon>
        <taxon>Aphididae</taxon>
        <taxon>Aphidini</taxon>
        <taxon>Aphis</taxon>
        <taxon>Aphis</taxon>
    </lineage>
</organism>
<proteinExistence type="predicted"/>
<protein>
    <submittedName>
        <fullName evidence="3">Uncharacterized protein</fullName>
    </submittedName>
</protein>
<gene>
    <name evidence="3" type="ORF">FWK35_00001889</name>
</gene>
<keyword evidence="2" id="KW-0732">Signal</keyword>
<evidence type="ECO:0000256" key="2">
    <source>
        <dbReference type="SAM" id="SignalP"/>
    </source>
</evidence>